<organism evidence="2 3">
    <name type="scientific">Shewanella gaetbuli</name>
    <dbReference type="NCBI Taxonomy" id="220752"/>
    <lineage>
        <taxon>Bacteria</taxon>
        <taxon>Pseudomonadati</taxon>
        <taxon>Pseudomonadota</taxon>
        <taxon>Gammaproteobacteria</taxon>
        <taxon>Alteromonadales</taxon>
        <taxon>Shewanellaceae</taxon>
        <taxon>Shewanella</taxon>
    </lineage>
</organism>
<name>A0A9X1ZP14_9GAMM</name>
<dbReference type="Pfam" id="PF16510">
    <property type="entry name" value="P22_portal"/>
    <property type="match status" value="1"/>
</dbReference>
<dbReference type="RefSeq" id="WP_248995661.1">
    <property type="nucleotide sequence ID" value="NZ_JAKIKP010000006.1"/>
</dbReference>
<keyword evidence="1" id="KW-0175">Coiled coil</keyword>
<dbReference type="EMBL" id="JAKIKP010000006">
    <property type="protein sequence ID" value="MCL1142975.1"/>
    <property type="molecule type" value="Genomic_DNA"/>
</dbReference>
<dbReference type="Proteomes" id="UP001139333">
    <property type="component" value="Unassembled WGS sequence"/>
</dbReference>
<reference evidence="2" key="1">
    <citation type="submission" date="2022-01" db="EMBL/GenBank/DDBJ databases">
        <title>Whole genome-based taxonomy of the Shewanellaceae.</title>
        <authorList>
            <person name="Martin-Rodriguez A.J."/>
        </authorList>
    </citation>
    <scope>NUCLEOTIDE SEQUENCE</scope>
    <source>
        <strain evidence="2">DSM 16422</strain>
    </source>
</reference>
<comment type="caution">
    <text evidence="2">The sequence shown here is derived from an EMBL/GenBank/DDBJ whole genome shotgun (WGS) entry which is preliminary data.</text>
</comment>
<dbReference type="InterPro" id="IPR032427">
    <property type="entry name" value="P22_portal"/>
</dbReference>
<protein>
    <recommendedName>
        <fullName evidence="4">Portal protein</fullName>
    </recommendedName>
</protein>
<proteinExistence type="predicted"/>
<evidence type="ECO:0000313" key="2">
    <source>
        <dbReference type="EMBL" id="MCL1142975.1"/>
    </source>
</evidence>
<evidence type="ECO:0000313" key="3">
    <source>
        <dbReference type="Proteomes" id="UP001139333"/>
    </source>
</evidence>
<gene>
    <name evidence="2" type="ORF">L2672_09745</name>
</gene>
<sequence>MGKDKKHRELKDADSIALDNYARFADAYKGEHTSYVERAQRNDKFYAGEQWKAEDKATLEAEGRPALTLNLILSTVNAIIGEQLDRKVEPIFRATSKGHEDTAFRLNKITRCILNDNDYDDTEERVFSDGIIGGRGFFDIRLSFANNAFGEVAISLENPLEVVIDKEAKEMDPTTWNEVFISRWMTVEDIEVEYGFKAAERIRSMSEGQSYHDVENFDYFAETFGGEEAQTTDPEERGKLRRVRVIERQHYKLCEQLCYVDVVTGDVRPIPMTTSEEEAKQNAPLYNAMVAKRKMRRVRITTSVDRVLLHDDWSLYRSFTIVPFFPYFRRGRPFGVVDNLIDPQNLLNKTSSQELHIVNTTANSGWVVEEGSLTNMDEDELEERGAETGLVLVHAKGASRPEKITPNQIPTGIDRISQKASSTIREVSAVNASMLGASRADQSGLAQEKSIVRGQVQISVVLSNLRRARLNVLRKVLELVQDFYVEERYFSMTDDSIIGEDEEQQYGINVPSEDGEILYDVTLGKYSVAVDYRPADGTLYDKEFEEALRMRELGIAIPDYVLVQYSNLTKRSEIAEFLKNSQGFGELSEEEAALQQMQAEHQVRLLQKEIETIDAEIQVALATAKEKMARADSLEGYNEAQMEMFKLSEARKQKEQELSLRIALAARSHSNQNNLTDKRIASQVAMKSMDLSFADKKTPKSETPKR</sequence>
<accession>A0A9X1ZP14</accession>
<keyword evidence="3" id="KW-1185">Reference proteome</keyword>
<feature type="coiled-coil region" evidence="1">
    <location>
        <begin position="596"/>
        <end position="657"/>
    </location>
</feature>
<evidence type="ECO:0000256" key="1">
    <source>
        <dbReference type="SAM" id="Coils"/>
    </source>
</evidence>
<evidence type="ECO:0008006" key="4">
    <source>
        <dbReference type="Google" id="ProtNLM"/>
    </source>
</evidence>
<dbReference type="AlphaFoldDB" id="A0A9X1ZP14"/>